<evidence type="ECO:0000256" key="1">
    <source>
        <dbReference type="SAM" id="Phobius"/>
    </source>
</evidence>
<reference evidence="2 3" key="1">
    <citation type="submission" date="2016-08" db="EMBL/GenBank/DDBJ databases">
        <title>Complete Genome Sequence Of The Indigo Reducing Clostridium isatidis DSM15098.</title>
        <authorList>
            <person name="Little G.T."/>
            <person name="Minton N.P."/>
        </authorList>
    </citation>
    <scope>NUCLEOTIDE SEQUENCE [LARGE SCALE GENOMIC DNA]</scope>
    <source>
        <strain evidence="2 3">DSM 15098</strain>
    </source>
</reference>
<feature type="transmembrane region" description="Helical" evidence="1">
    <location>
        <begin position="119"/>
        <end position="139"/>
    </location>
</feature>
<organism evidence="2 3">
    <name type="scientific">Clostridium isatidis</name>
    <dbReference type="NCBI Taxonomy" id="182773"/>
    <lineage>
        <taxon>Bacteria</taxon>
        <taxon>Bacillati</taxon>
        <taxon>Bacillota</taxon>
        <taxon>Clostridia</taxon>
        <taxon>Eubacteriales</taxon>
        <taxon>Clostridiaceae</taxon>
        <taxon>Clostridium</taxon>
    </lineage>
</organism>
<dbReference type="OrthoDB" id="1910927at2"/>
<dbReference type="Pfam" id="PF13346">
    <property type="entry name" value="ABC2_membrane_5"/>
    <property type="match status" value="1"/>
</dbReference>
<feature type="transmembrane region" description="Helical" evidence="1">
    <location>
        <begin position="203"/>
        <end position="226"/>
    </location>
</feature>
<evidence type="ECO:0000313" key="3">
    <source>
        <dbReference type="Proteomes" id="UP000264883"/>
    </source>
</evidence>
<name>A0A343JD17_9CLOT</name>
<protein>
    <submittedName>
        <fullName evidence="2">Uncharacterized protein</fullName>
    </submittedName>
</protein>
<feature type="transmembrane region" description="Helical" evidence="1">
    <location>
        <begin position="20"/>
        <end position="52"/>
    </location>
</feature>
<keyword evidence="1" id="KW-0812">Transmembrane</keyword>
<gene>
    <name evidence="2" type="ORF">BEN51_08020</name>
</gene>
<proteinExistence type="predicted"/>
<keyword evidence="3" id="KW-1185">Reference proteome</keyword>
<dbReference type="PANTHER" id="PTHR41309:SF2">
    <property type="entry name" value="MEMBRANE PROTEIN"/>
    <property type="match status" value="1"/>
</dbReference>
<dbReference type="KEGG" id="cia:BEN51_08020"/>
<dbReference type="InterPro" id="IPR025699">
    <property type="entry name" value="ABC2_memb-like"/>
</dbReference>
<feature type="transmembrane region" description="Helical" evidence="1">
    <location>
        <begin position="83"/>
        <end position="107"/>
    </location>
</feature>
<keyword evidence="1" id="KW-0472">Membrane</keyword>
<dbReference type="EMBL" id="CP016786">
    <property type="protein sequence ID" value="ASW43425.1"/>
    <property type="molecule type" value="Genomic_DNA"/>
</dbReference>
<dbReference type="AlphaFoldDB" id="A0A343JD17"/>
<evidence type="ECO:0000313" key="2">
    <source>
        <dbReference type="EMBL" id="ASW43425.1"/>
    </source>
</evidence>
<dbReference type="PANTHER" id="PTHR41309">
    <property type="entry name" value="MEMBRANE PROTEIN-RELATED"/>
    <property type="match status" value="1"/>
</dbReference>
<keyword evidence="1" id="KW-1133">Transmembrane helix</keyword>
<dbReference type="RefSeq" id="WP_119865559.1">
    <property type="nucleotide sequence ID" value="NZ_CP016786.1"/>
</dbReference>
<dbReference type="Proteomes" id="UP000264883">
    <property type="component" value="Chromosome"/>
</dbReference>
<sequence>MIKLIKKDARLIFKSISYKYLILGLLLIALFVNVFSYIIPMILPIVLTYIVVTNSFNNDALNKSEVFILSLPNKKEDIVYSKYLLVIISLFLSLILDYLIFDVFKIIGVRKIVLQDIQINIVASLLSMSAIMPLIFKLGYSKLRLLYPVITFFIGYLVYKNDSITNLINHGKESLLMQISHKLGILLYRFFSFNNYDFTNISINIYLIITAFLSAIIFIISMYLSLRVYKNKDII</sequence>
<accession>A0A343JD17</accession>